<dbReference type="PANTHER" id="PTHR43806:SF11">
    <property type="entry name" value="CEREVISIN-RELATED"/>
    <property type="match status" value="1"/>
</dbReference>
<keyword evidence="2 5" id="KW-0645">Protease</keyword>
<feature type="compositionally biased region" description="Gly residues" evidence="6">
    <location>
        <begin position="321"/>
        <end position="335"/>
    </location>
</feature>
<dbReference type="InterPro" id="IPR015500">
    <property type="entry name" value="Peptidase_S8_subtilisin-rel"/>
</dbReference>
<evidence type="ECO:0000256" key="7">
    <source>
        <dbReference type="SAM" id="Phobius"/>
    </source>
</evidence>
<organism evidence="9 10">
    <name type="scientific">Actinoplanes octamycinicus</name>
    <dbReference type="NCBI Taxonomy" id="135948"/>
    <lineage>
        <taxon>Bacteria</taxon>
        <taxon>Bacillati</taxon>
        <taxon>Actinomycetota</taxon>
        <taxon>Actinomycetes</taxon>
        <taxon>Micromonosporales</taxon>
        <taxon>Micromonosporaceae</taxon>
        <taxon>Actinoplanes</taxon>
    </lineage>
</organism>
<feature type="domain" description="Peptidase S8/S53" evidence="8">
    <location>
        <begin position="39"/>
        <end position="281"/>
    </location>
</feature>
<dbReference type="PROSITE" id="PS51892">
    <property type="entry name" value="SUBTILASE"/>
    <property type="match status" value="1"/>
</dbReference>
<reference evidence="9 10" key="1">
    <citation type="submission" date="2020-08" db="EMBL/GenBank/DDBJ databases">
        <title>Sequencing the genomes of 1000 actinobacteria strains.</title>
        <authorList>
            <person name="Klenk H.-P."/>
        </authorList>
    </citation>
    <scope>NUCLEOTIDE SEQUENCE [LARGE SCALE GENOMIC DNA]</scope>
    <source>
        <strain evidence="9 10">DSM 45809</strain>
    </source>
</reference>
<gene>
    <name evidence="9" type="ORF">BJY16_000911</name>
</gene>
<feature type="transmembrane region" description="Helical" evidence="7">
    <location>
        <begin position="341"/>
        <end position="362"/>
    </location>
</feature>
<dbReference type="InterPro" id="IPR000209">
    <property type="entry name" value="Peptidase_S8/S53_dom"/>
</dbReference>
<keyword evidence="7" id="KW-1133">Transmembrane helix</keyword>
<evidence type="ECO:0000256" key="2">
    <source>
        <dbReference type="ARBA" id="ARBA00022670"/>
    </source>
</evidence>
<dbReference type="RefSeq" id="WP_376698056.1">
    <property type="nucleotide sequence ID" value="NZ_BAABFG010000005.1"/>
</dbReference>
<feature type="active site" description="Charge relay system" evidence="5">
    <location>
        <position position="48"/>
    </location>
</feature>
<comment type="caution">
    <text evidence="9">The sequence shown here is derived from an EMBL/GenBank/DDBJ whole genome shotgun (WGS) entry which is preliminary data.</text>
</comment>
<feature type="active site" description="Charge relay system" evidence="5">
    <location>
        <position position="233"/>
    </location>
</feature>
<evidence type="ECO:0000313" key="9">
    <source>
        <dbReference type="EMBL" id="MBB4737452.1"/>
    </source>
</evidence>
<accession>A0A7W7GSI7</accession>
<dbReference type="AlphaFoldDB" id="A0A7W7GSI7"/>
<keyword evidence="4 5" id="KW-0720">Serine protease</keyword>
<evidence type="ECO:0000313" key="10">
    <source>
        <dbReference type="Proteomes" id="UP000546162"/>
    </source>
</evidence>
<dbReference type="GO" id="GO:0004252">
    <property type="term" value="F:serine-type endopeptidase activity"/>
    <property type="evidence" value="ECO:0007669"/>
    <property type="project" value="UniProtKB-UniRule"/>
</dbReference>
<dbReference type="GO" id="GO:0006508">
    <property type="term" value="P:proteolysis"/>
    <property type="evidence" value="ECO:0007669"/>
    <property type="project" value="UniProtKB-KW"/>
</dbReference>
<dbReference type="EMBL" id="JACHNB010000001">
    <property type="protein sequence ID" value="MBB4737452.1"/>
    <property type="molecule type" value="Genomic_DNA"/>
</dbReference>
<evidence type="ECO:0000256" key="5">
    <source>
        <dbReference type="PROSITE-ProRule" id="PRU01240"/>
    </source>
</evidence>
<dbReference type="SUPFAM" id="SSF52743">
    <property type="entry name" value="Subtilisin-like"/>
    <property type="match status" value="1"/>
</dbReference>
<evidence type="ECO:0000256" key="1">
    <source>
        <dbReference type="ARBA" id="ARBA00011073"/>
    </source>
</evidence>
<name>A0A7W7GSI7_9ACTN</name>
<keyword evidence="10" id="KW-1185">Reference proteome</keyword>
<protein>
    <submittedName>
        <fullName evidence="9">Type VII secretion-associated serine protease mycosin</fullName>
    </submittedName>
</protein>
<keyword evidence="3 5" id="KW-0378">Hydrolase</keyword>
<dbReference type="InterPro" id="IPR050131">
    <property type="entry name" value="Peptidase_S8_subtilisin-like"/>
</dbReference>
<feature type="active site" description="Charge relay system" evidence="5">
    <location>
        <position position="82"/>
    </location>
</feature>
<comment type="similarity">
    <text evidence="1 5">Belongs to the peptidase S8 family.</text>
</comment>
<proteinExistence type="inferred from homology"/>
<evidence type="ECO:0000259" key="8">
    <source>
        <dbReference type="Pfam" id="PF00082"/>
    </source>
</evidence>
<dbReference type="InterPro" id="IPR036852">
    <property type="entry name" value="Peptidase_S8/S53_dom_sf"/>
</dbReference>
<dbReference type="Proteomes" id="UP000546162">
    <property type="component" value="Unassembled WGS sequence"/>
</dbReference>
<dbReference type="PANTHER" id="PTHR43806">
    <property type="entry name" value="PEPTIDASE S8"/>
    <property type="match status" value="1"/>
</dbReference>
<evidence type="ECO:0000256" key="4">
    <source>
        <dbReference type="ARBA" id="ARBA00022825"/>
    </source>
</evidence>
<sequence>MLFHSSTACQLGPHISPVSRSTWFVEYLQLNRVHELSTGAGVAVGIPDSGVHPHPDLSGSIATGSDIVEGGDGRGQVDQIGHGTHMAGLIASHGTGRDAIGVAPGTQIIPIKIFGSTEKRPQLSMAIEWLQKKRAQVINISLSATPSNDLIRSIRDAASADIVIVASAGSSTKDARVAFPASMPEVVAVGAINESGQPASFSPHGPAIDLCAPGVDIRTTGVADDYVKVDGTSPAAAIVSGAAALVRARFPGLSAREVVHRLTATATDIGAPGWDEQCGYGVLNIVKALTADVAPLPGSPARPPSAGVGTSSAETSADGNGSAGHNGGVGQQDGGGSRQRVGILGGIAAVLVGGVFLGFLAARRRNRRQP</sequence>
<keyword evidence="7" id="KW-0472">Membrane</keyword>
<dbReference type="Gene3D" id="3.40.50.200">
    <property type="entry name" value="Peptidase S8/S53 domain"/>
    <property type="match status" value="1"/>
</dbReference>
<dbReference type="PRINTS" id="PR00723">
    <property type="entry name" value="SUBTILISIN"/>
</dbReference>
<evidence type="ECO:0000256" key="6">
    <source>
        <dbReference type="SAM" id="MobiDB-lite"/>
    </source>
</evidence>
<keyword evidence="7" id="KW-0812">Transmembrane</keyword>
<dbReference type="Pfam" id="PF00082">
    <property type="entry name" value="Peptidase_S8"/>
    <property type="match status" value="1"/>
</dbReference>
<evidence type="ECO:0000256" key="3">
    <source>
        <dbReference type="ARBA" id="ARBA00022801"/>
    </source>
</evidence>
<feature type="region of interest" description="Disordered" evidence="6">
    <location>
        <begin position="296"/>
        <end position="335"/>
    </location>
</feature>